<evidence type="ECO:0008006" key="3">
    <source>
        <dbReference type="Google" id="ProtNLM"/>
    </source>
</evidence>
<sequence>MIQPSLLSGVPFRRFHKSKIKPKPGALRPYQLPEVVGQIHQAGATLRLFVLCLLCFGTRKTETSLIEYGWFDTSSLAPN</sequence>
<comment type="caution">
    <text evidence="1">The sequence shown here is derived from an EMBL/GenBank/DDBJ whole genome shotgun (WGS) entry which is preliminary data.</text>
</comment>
<dbReference type="AlphaFoldDB" id="A0A4Q7DZE7"/>
<evidence type="ECO:0000313" key="2">
    <source>
        <dbReference type="Proteomes" id="UP000292345"/>
    </source>
</evidence>
<accession>A0A4Q7DZE7</accession>
<evidence type="ECO:0000313" key="1">
    <source>
        <dbReference type="EMBL" id="RZM74071.1"/>
    </source>
</evidence>
<organism evidence="1 2">
    <name type="scientific">Pseudoalteromonas rubra</name>
    <dbReference type="NCBI Taxonomy" id="43658"/>
    <lineage>
        <taxon>Bacteria</taxon>
        <taxon>Pseudomonadati</taxon>
        <taxon>Pseudomonadota</taxon>
        <taxon>Gammaproteobacteria</taxon>
        <taxon>Alteromonadales</taxon>
        <taxon>Pseudoalteromonadaceae</taxon>
        <taxon>Pseudoalteromonas</taxon>
    </lineage>
</organism>
<gene>
    <name evidence="1" type="ORF">C3B51_20165</name>
</gene>
<name>A0A4Q7DZE7_9GAMM</name>
<dbReference type="EMBL" id="PPUZ01000070">
    <property type="protein sequence ID" value="RZM74071.1"/>
    <property type="molecule type" value="Genomic_DNA"/>
</dbReference>
<reference evidence="1 2" key="1">
    <citation type="submission" date="2018-01" db="EMBL/GenBank/DDBJ databases">
        <title>Co-occurrence of chitin degradation, pigmentation and bioactivity in marine Pseudoalteromonas.</title>
        <authorList>
            <person name="Paulsen S."/>
            <person name="Gram L."/>
            <person name="Machado H."/>
        </authorList>
    </citation>
    <scope>NUCLEOTIDE SEQUENCE [LARGE SCALE GENOMIC DNA]</scope>
    <source>
        <strain evidence="1 2">S1946</strain>
    </source>
</reference>
<dbReference type="Proteomes" id="UP000292345">
    <property type="component" value="Unassembled WGS sequence"/>
</dbReference>
<protein>
    <recommendedName>
        <fullName evidence="3">Tyr recombinase domain-containing protein</fullName>
    </recommendedName>
</protein>
<dbReference type="RefSeq" id="WP_130246199.1">
    <property type="nucleotide sequence ID" value="NZ_PPUZ01000070.1"/>
</dbReference>
<proteinExistence type="predicted"/>